<reference evidence="1 2" key="1">
    <citation type="submission" date="2020-08" db="EMBL/GenBank/DDBJ databases">
        <title>Functional genomics of gut bacteria from endangered species of beetles.</title>
        <authorList>
            <person name="Carlos-Shanley C."/>
        </authorList>
    </citation>
    <scope>NUCLEOTIDE SEQUENCE [LARGE SCALE GENOMIC DNA]</scope>
    <source>
        <strain evidence="1 2">S00070</strain>
    </source>
</reference>
<dbReference type="EMBL" id="JACHKT010000012">
    <property type="protein sequence ID" value="MBB6003399.1"/>
    <property type="molecule type" value="Genomic_DNA"/>
</dbReference>
<dbReference type="AlphaFoldDB" id="A0A841EPU7"/>
<organism evidence="1 2">
    <name type="scientific">Arcicella rosea</name>
    <dbReference type="NCBI Taxonomy" id="502909"/>
    <lineage>
        <taxon>Bacteria</taxon>
        <taxon>Pseudomonadati</taxon>
        <taxon>Bacteroidota</taxon>
        <taxon>Cytophagia</taxon>
        <taxon>Cytophagales</taxon>
        <taxon>Flectobacillaceae</taxon>
        <taxon>Arcicella</taxon>
    </lineage>
</organism>
<gene>
    <name evidence="1" type="ORF">HNP25_002055</name>
</gene>
<name>A0A841EPU7_9BACT</name>
<accession>A0A841EPU7</accession>
<protein>
    <submittedName>
        <fullName evidence="1">Uncharacterized protein</fullName>
    </submittedName>
</protein>
<keyword evidence="2" id="KW-1185">Reference proteome</keyword>
<proteinExistence type="predicted"/>
<sequence length="72" mass="8148">MILLNKRWTLALIGNNSNKSIIDTYNLAGNNCTTFTCDALRSGGVRIHDITTPSGFNLFMKGFGNWYYNRNK</sequence>
<dbReference type="Proteomes" id="UP000524404">
    <property type="component" value="Unassembled WGS sequence"/>
</dbReference>
<evidence type="ECO:0000313" key="2">
    <source>
        <dbReference type="Proteomes" id="UP000524404"/>
    </source>
</evidence>
<evidence type="ECO:0000313" key="1">
    <source>
        <dbReference type="EMBL" id="MBB6003399.1"/>
    </source>
</evidence>
<comment type="caution">
    <text evidence="1">The sequence shown here is derived from an EMBL/GenBank/DDBJ whole genome shotgun (WGS) entry which is preliminary data.</text>
</comment>